<evidence type="ECO:0000313" key="5">
    <source>
        <dbReference type="EMBL" id="SHJ96399.1"/>
    </source>
</evidence>
<evidence type="ECO:0000313" key="6">
    <source>
        <dbReference type="Proteomes" id="UP000184203"/>
    </source>
</evidence>
<keyword evidence="2" id="KW-0804">Transcription</keyword>
<gene>
    <name evidence="5" type="ORF">SAMN05444342_0091</name>
</gene>
<keyword evidence="1" id="KW-0805">Transcription regulation</keyword>
<accession>A0A1M6NL12</accession>
<dbReference type="Pfam" id="PF04967">
    <property type="entry name" value="HTH_10"/>
    <property type="match status" value="1"/>
</dbReference>
<dbReference type="EMBL" id="FRAN01000001">
    <property type="protein sequence ID" value="SHJ96399.1"/>
    <property type="molecule type" value="Genomic_DNA"/>
</dbReference>
<evidence type="ECO:0008006" key="7">
    <source>
        <dbReference type="Google" id="ProtNLM"/>
    </source>
</evidence>
<dbReference type="InterPro" id="IPR007050">
    <property type="entry name" value="HTH_bacterioopsin"/>
</dbReference>
<evidence type="ECO:0000259" key="3">
    <source>
        <dbReference type="Pfam" id="PF04967"/>
    </source>
</evidence>
<dbReference type="PANTHER" id="PTHR34236:SF1">
    <property type="entry name" value="DIMETHYL SULFOXIDE REDUCTASE TRANSCRIPTIONAL ACTIVATOR"/>
    <property type="match status" value="1"/>
</dbReference>
<proteinExistence type="predicted"/>
<dbReference type="AlphaFoldDB" id="A0A1M6NL12"/>
<sequence>MRDIFLHRLGGHVIIAEITVQTPVLESTLAAHPDVTIEVERERSVGSEETVQLLFWAHGDDHDGFEAAMADDSSIAEFEHLAEDDGRRLYRANYSEAVSAASSNHVWVDLGGVLLDAVGTRDGWEARFRFPDRDAFASFADWWQDNYDTLSVDALYSSADDSGGMELTELQHETLRRALDAGYFDVPRRTTLEELAEEFDISAQALSVRLRKGTAALVENSVTEDTI</sequence>
<evidence type="ECO:0000256" key="2">
    <source>
        <dbReference type="ARBA" id="ARBA00023163"/>
    </source>
</evidence>
<dbReference type="Pfam" id="PF15915">
    <property type="entry name" value="BAT"/>
    <property type="match status" value="1"/>
</dbReference>
<dbReference type="PANTHER" id="PTHR34236">
    <property type="entry name" value="DIMETHYL SULFOXIDE REDUCTASE TRANSCRIPTIONAL ACTIVATOR"/>
    <property type="match status" value="1"/>
</dbReference>
<feature type="domain" description="Bacterioopsin transcriptional activator GAF and HTH associated" evidence="4">
    <location>
        <begin position="23"/>
        <end position="152"/>
    </location>
</feature>
<name>A0A1M6NL12_HALPU</name>
<protein>
    <recommendedName>
        <fullName evidence="7">Bacterio-opsin activator HTH domain protein</fullName>
    </recommendedName>
</protein>
<feature type="domain" description="HTH bat-type" evidence="3">
    <location>
        <begin position="167"/>
        <end position="217"/>
    </location>
</feature>
<reference evidence="6" key="1">
    <citation type="submission" date="2016-11" db="EMBL/GenBank/DDBJ databases">
        <authorList>
            <person name="Varghese N."/>
            <person name="Submissions S."/>
        </authorList>
    </citation>
    <scope>NUCLEOTIDE SEQUENCE [LARGE SCALE GENOMIC DNA]</scope>
    <source>
        <strain evidence="6">DX253</strain>
    </source>
</reference>
<dbReference type="Proteomes" id="UP000184203">
    <property type="component" value="Unassembled WGS sequence"/>
</dbReference>
<keyword evidence="6" id="KW-1185">Reference proteome</keyword>
<evidence type="ECO:0000259" key="4">
    <source>
        <dbReference type="Pfam" id="PF15915"/>
    </source>
</evidence>
<organism evidence="5 6">
    <name type="scientific">Haladaptatus paucihalophilus DX253</name>
    <dbReference type="NCBI Taxonomy" id="797209"/>
    <lineage>
        <taxon>Archaea</taxon>
        <taxon>Methanobacteriati</taxon>
        <taxon>Methanobacteriota</taxon>
        <taxon>Stenosarchaea group</taxon>
        <taxon>Halobacteria</taxon>
        <taxon>Halobacteriales</taxon>
        <taxon>Haladaptataceae</taxon>
        <taxon>Haladaptatus</taxon>
    </lineage>
</organism>
<dbReference type="InterPro" id="IPR031803">
    <property type="entry name" value="BAT_GAF/HTH-assoc"/>
</dbReference>
<evidence type="ECO:0000256" key="1">
    <source>
        <dbReference type="ARBA" id="ARBA00023015"/>
    </source>
</evidence>